<evidence type="ECO:0000256" key="3">
    <source>
        <dbReference type="ARBA" id="ARBA00022989"/>
    </source>
</evidence>
<reference evidence="8" key="1">
    <citation type="submission" date="2022-11" db="UniProtKB">
        <authorList>
            <consortium name="EnsemblMetazoa"/>
        </authorList>
    </citation>
    <scope>IDENTIFICATION</scope>
</reference>
<dbReference type="RefSeq" id="XP_038066180.1">
    <property type="nucleotide sequence ID" value="XM_038210252.1"/>
</dbReference>
<feature type="domain" description="TLC" evidence="7">
    <location>
        <begin position="46"/>
        <end position="238"/>
    </location>
</feature>
<comment type="subcellular location">
    <subcellularLocation>
        <location evidence="1">Membrane</location>
        <topology evidence="1">Multi-pass membrane protein</topology>
    </subcellularLocation>
</comment>
<evidence type="ECO:0000256" key="5">
    <source>
        <dbReference type="PROSITE-ProRule" id="PRU00205"/>
    </source>
</evidence>
<sequence length="257" mass="29703">SGFIIHAGIGYTVTMELTTGPILLLTVTAFVCWSALYGLFCWLQPHRSYEWNCRVVVLIHAVTVLSMSSTFGFLYNPWPFTHPGNKSNIYEITTMIVCLGYFLFDFCWCVWFYDDETKIMIVHHLVSIIGIAASLVTGLSGTEIGTCIFLAELTNPMLQFRWFMRSSGIKEGWVYELNDLMFMLMFALCRCVIASFFLYRHIKHPRPKPFFKVGGVALYLVGIVMFGHIVVFGYHKYTKLYRRWKSRDKTIENNKAK</sequence>
<dbReference type="InterPro" id="IPR006634">
    <property type="entry name" value="TLC-dom"/>
</dbReference>
<keyword evidence="2 5" id="KW-0812">Transmembrane</keyword>
<evidence type="ECO:0000256" key="2">
    <source>
        <dbReference type="ARBA" id="ARBA00022692"/>
    </source>
</evidence>
<feature type="transmembrane region" description="Helical" evidence="6">
    <location>
        <begin position="211"/>
        <end position="234"/>
    </location>
</feature>
<feature type="transmembrane region" description="Helical" evidence="6">
    <location>
        <begin position="180"/>
        <end position="199"/>
    </location>
</feature>
<keyword evidence="3 6" id="KW-1133">Transmembrane helix</keyword>
<evidence type="ECO:0000256" key="1">
    <source>
        <dbReference type="ARBA" id="ARBA00004141"/>
    </source>
</evidence>
<dbReference type="PANTHER" id="PTHR31898">
    <property type="entry name" value="TRANSMEMBRANE PROTEIN 136"/>
    <property type="match status" value="1"/>
</dbReference>
<feature type="transmembrane region" description="Helical" evidence="6">
    <location>
        <begin position="94"/>
        <end position="113"/>
    </location>
</feature>
<protein>
    <recommendedName>
        <fullName evidence="7">TLC domain-containing protein</fullName>
    </recommendedName>
</protein>
<dbReference type="PANTHER" id="PTHR31898:SF1">
    <property type="entry name" value="TLC DOMAIN-CONTAINING PROTEIN 5"/>
    <property type="match status" value="1"/>
</dbReference>
<name>A0A914AQ56_PATMI</name>
<dbReference type="OMA" id="TCSLIGW"/>
<evidence type="ECO:0000256" key="4">
    <source>
        <dbReference type="ARBA" id="ARBA00023136"/>
    </source>
</evidence>
<dbReference type="GeneID" id="119736219"/>
<feature type="transmembrane region" description="Helical" evidence="6">
    <location>
        <begin position="55"/>
        <end position="74"/>
    </location>
</feature>
<keyword evidence="9" id="KW-1185">Reference proteome</keyword>
<organism evidence="8 9">
    <name type="scientific">Patiria miniata</name>
    <name type="common">Bat star</name>
    <name type="synonym">Asterina miniata</name>
    <dbReference type="NCBI Taxonomy" id="46514"/>
    <lineage>
        <taxon>Eukaryota</taxon>
        <taxon>Metazoa</taxon>
        <taxon>Echinodermata</taxon>
        <taxon>Eleutherozoa</taxon>
        <taxon>Asterozoa</taxon>
        <taxon>Asteroidea</taxon>
        <taxon>Valvatacea</taxon>
        <taxon>Valvatida</taxon>
        <taxon>Asterinidae</taxon>
        <taxon>Patiria</taxon>
    </lineage>
</organism>
<evidence type="ECO:0000313" key="9">
    <source>
        <dbReference type="Proteomes" id="UP000887568"/>
    </source>
</evidence>
<dbReference type="GO" id="GO:0016020">
    <property type="term" value="C:membrane"/>
    <property type="evidence" value="ECO:0007669"/>
    <property type="project" value="UniProtKB-SubCell"/>
</dbReference>
<accession>A0A914AQ56</accession>
<evidence type="ECO:0000259" key="7">
    <source>
        <dbReference type="PROSITE" id="PS50922"/>
    </source>
</evidence>
<dbReference type="EnsemblMetazoa" id="XM_038210252.1">
    <property type="protein sequence ID" value="XP_038066180.1"/>
    <property type="gene ID" value="LOC119736219"/>
</dbReference>
<evidence type="ECO:0000256" key="6">
    <source>
        <dbReference type="SAM" id="Phobius"/>
    </source>
</evidence>
<dbReference type="OrthoDB" id="506011at2759"/>
<dbReference type="Pfam" id="PF03798">
    <property type="entry name" value="TRAM_LAG1_CLN8"/>
    <property type="match status" value="1"/>
</dbReference>
<dbReference type="Proteomes" id="UP000887568">
    <property type="component" value="Unplaced"/>
</dbReference>
<feature type="transmembrane region" description="Helical" evidence="6">
    <location>
        <begin position="125"/>
        <end position="151"/>
    </location>
</feature>
<dbReference type="AlphaFoldDB" id="A0A914AQ56"/>
<dbReference type="InterPro" id="IPR042512">
    <property type="entry name" value="TLCD5"/>
</dbReference>
<dbReference type="PROSITE" id="PS50922">
    <property type="entry name" value="TLC"/>
    <property type="match status" value="1"/>
</dbReference>
<proteinExistence type="predicted"/>
<keyword evidence="4 5" id="KW-0472">Membrane</keyword>
<evidence type="ECO:0000313" key="8">
    <source>
        <dbReference type="EnsemblMetazoa" id="XP_038066180.1"/>
    </source>
</evidence>
<feature type="transmembrane region" description="Helical" evidence="6">
    <location>
        <begin position="22"/>
        <end position="43"/>
    </location>
</feature>
<dbReference type="SMART" id="SM00724">
    <property type="entry name" value="TLC"/>
    <property type="match status" value="1"/>
</dbReference>